<evidence type="ECO:0000313" key="20">
    <source>
        <dbReference type="Proteomes" id="UP000093695"/>
    </source>
</evidence>
<dbReference type="SUPFAM" id="SSF53901">
    <property type="entry name" value="Thiolase-like"/>
    <property type="match status" value="4"/>
</dbReference>
<evidence type="ECO:0000256" key="11">
    <source>
        <dbReference type="ARBA" id="ARBA00060622"/>
    </source>
</evidence>
<dbReference type="InterPro" id="IPR015083">
    <property type="entry name" value="NorB/c/GfsB-D-like_docking"/>
</dbReference>
<evidence type="ECO:0000256" key="15">
    <source>
        <dbReference type="SAM" id="MobiDB-lite"/>
    </source>
</evidence>
<feature type="domain" description="PKS/mFAS DH" evidence="18">
    <location>
        <begin position="5784"/>
        <end position="6057"/>
    </location>
</feature>
<dbReference type="FunFam" id="1.10.1200.10:FF:000007">
    <property type="entry name" value="Probable polyketide synthase pks17"/>
    <property type="match status" value="4"/>
</dbReference>
<dbReference type="KEGG" id="aori:SD37_26640"/>
<evidence type="ECO:0000256" key="7">
    <source>
        <dbReference type="ARBA" id="ARBA00023268"/>
    </source>
</evidence>
<dbReference type="eggNOG" id="COG3321">
    <property type="taxonomic scope" value="Bacteria"/>
</dbReference>
<dbReference type="InterPro" id="IPR009081">
    <property type="entry name" value="PP-bd_ACP"/>
</dbReference>
<dbReference type="STRING" id="31958.SD37_26640"/>
<evidence type="ECO:0000256" key="13">
    <source>
        <dbReference type="ARBA" id="ARBA00066981"/>
    </source>
</evidence>
<dbReference type="Gene3D" id="1.10.1200.10">
    <property type="entry name" value="ACP-like"/>
    <property type="match status" value="4"/>
</dbReference>
<dbReference type="InterPro" id="IPR055123">
    <property type="entry name" value="SpnB-like_Rossmann"/>
</dbReference>
<keyword evidence="4" id="KW-0808">Transferase</keyword>
<dbReference type="Gene3D" id="3.40.50.11460">
    <property type="match status" value="1"/>
</dbReference>
<dbReference type="GO" id="GO:0004315">
    <property type="term" value="F:3-oxoacyl-[acyl-carrier-protein] synthase activity"/>
    <property type="evidence" value="ECO:0007669"/>
    <property type="project" value="InterPro"/>
</dbReference>
<evidence type="ECO:0000256" key="4">
    <source>
        <dbReference type="ARBA" id="ARBA00022679"/>
    </source>
</evidence>
<dbReference type="Gene3D" id="3.30.70.3290">
    <property type="match status" value="4"/>
</dbReference>
<dbReference type="Pfam" id="PF08990">
    <property type="entry name" value="Docking"/>
    <property type="match status" value="1"/>
</dbReference>
<keyword evidence="5" id="KW-0677">Repeat</keyword>
<dbReference type="InterPro" id="IPR002364">
    <property type="entry name" value="Quin_OxRdtase/zeta-crystal_CS"/>
</dbReference>
<evidence type="ECO:0000259" key="18">
    <source>
        <dbReference type="PROSITE" id="PS52019"/>
    </source>
</evidence>
<reference evidence="19 20" key="1">
    <citation type="journal article" date="2015" name="Genome Announc.">
        <title>Draft Genome Sequence of Norvancomycin-Producing Strain Amycolatopsis orientalis CPCC200066.</title>
        <authorList>
            <person name="Lei X."/>
            <person name="Yuan F."/>
            <person name="Shi Y."/>
            <person name="Li X."/>
            <person name="Wang L."/>
            <person name="Hong B."/>
        </authorList>
    </citation>
    <scope>NUCLEOTIDE SEQUENCE [LARGE SCALE GENOMIC DNA]</scope>
    <source>
        <strain evidence="19 20">B-37</strain>
    </source>
</reference>
<dbReference type="InterPro" id="IPR006162">
    <property type="entry name" value="Ppantetheine_attach_site"/>
</dbReference>
<dbReference type="PANTHER" id="PTHR43775">
    <property type="entry name" value="FATTY ACID SYNTHASE"/>
    <property type="match status" value="1"/>
</dbReference>
<feature type="region of interest" description="N-terminal hotdog fold" evidence="14">
    <location>
        <begin position="5784"/>
        <end position="5906"/>
    </location>
</feature>
<dbReference type="InterPro" id="IPR020843">
    <property type="entry name" value="ER"/>
</dbReference>
<keyword evidence="3" id="KW-0597">Phosphoprotein</keyword>
<dbReference type="eggNOG" id="COG0604">
    <property type="taxonomic scope" value="Bacteria"/>
</dbReference>
<dbReference type="EC" id="2.3.1.94" evidence="13"/>
<dbReference type="InterPro" id="IPR036291">
    <property type="entry name" value="NAD(P)-bd_dom_sf"/>
</dbReference>
<feature type="active site" description="Proton acceptor; for dehydratase activity" evidence="14">
    <location>
        <position position="2380"/>
    </location>
</feature>
<comment type="pathway">
    <text evidence="11">Antibiotic biosynthesis; erythromycin biosynthesis.</text>
</comment>
<dbReference type="Pfam" id="PF13602">
    <property type="entry name" value="ADH_zinc_N_2"/>
    <property type="match status" value="2"/>
</dbReference>
<evidence type="ECO:0000259" key="16">
    <source>
        <dbReference type="PROSITE" id="PS50075"/>
    </source>
</evidence>
<keyword evidence="6" id="KW-0045">Antibiotic biosynthesis</keyword>
<dbReference type="Proteomes" id="UP000093695">
    <property type="component" value="Chromosome"/>
</dbReference>
<dbReference type="SMART" id="SM00822">
    <property type="entry name" value="PKS_KR"/>
    <property type="match status" value="4"/>
</dbReference>
<organism evidence="19 20">
    <name type="scientific">Amycolatopsis orientalis</name>
    <name type="common">Nocardia orientalis</name>
    <dbReference type="NCBI Taxonomy" id="31958"/>
    <lineage>
        <taxon>Bacteria</taxon>
        <taxon>Bacillati</taxon>
        <taxon>Actinomycetota</taxon>
        <taxon>Actinomycetes</taxon>
        <taxon>Pseudonocardiales</taxon>
        <taxon>Pseudonocardiaceae</taxon>
        <taxon>Amycolatopsis</taxon>
    </lineage>
</organism>
<dbReference type="FunFam" id="3.40.50.720:FF:000209">
    <property type="entry name" value="Polyketide synthase Pks12"/>
    <property type="match status" value="2"/>
</dbReference>
<dbReference type="GO" id="GO:0008270">
    <property type="term" value="F:zinc ion binding"/>
    <property type="evidence" value="ECO:0007669"/>
    <property type="project" value="InterPro"/>
</dbReference>
<dbReference type="Pfam" id="PF08240">
    <property type="entry name" value="ADH_N"/>
    <property type="match status" value="2"/>
</dbReference>
<evidence type="ECO:0000256" key="9">
    <source>
        <dbReference type="ARBA" id="ARBA00052442"/>
    </source>
</evidence>
<dbReference type="SUPFAM" id="SSF47336">
    <property type="entry name" value="ACP-like"/>
    <property type="match status" value="4"/>
</dbReference>
<sequence length="6983" mass="729075">MENEQKLLNYLKRATADLRDAHRRLREVEEQQQEPIAIIGIGCRFPGGVRSPEDLWRLLEAGQDAIGGFPADRGWDLDNLYDPDPGATGTFHARGGGFLYDAAEFDPGFFGISPREALAMDPQQRLLLETSWEAFERAGIDAATLRGSQTGVFVGAAAHGYGVGVDAAPEGTQGHLMTGTTPSVASGRIAYSLGLEGPAITVDTACSSSLVALHLAAHSLRRGECDLAVAGGVTVMAGPGTFVEFSAQGGLADDGRCKAFAEGANGTGWGEGVGILLVERLSDALRNGHSVLAVIRGSAVNSDGASNGLTAPNGPSQRRVIKAALASAGLSPSEVDAVEAHGTGTALGDPIEAQALLAAYGQDREVPLLLGSVKSNLGHTQAAAGVAGVIKMVMAMRHGVLPKTLHVDAPSSHIDWSSGSVELLTEARAWPDAGRPRRAAVSSFGISGTNAHTILEQAPVQEQATERRAPAVVPFVLSGKTTAALRAQAAKLASFVEDDDTALTDVAYSLATTRSPLERRAAVAGADRDELVRALRALAEGRSSADLVEGSVGRGKLAFLFAGQGSQRVGMGAELYAEFPVFAEAFDAACEFLPPLGDLGRTEFAQPALFALEVALYRLVESWGVQPDFLLGHSIGEIAAAHVAGVFSLEDAGKLVSARGRLMQALPAGGVMVAIEATEDEFTPTAEFGIAAVNGPNSVVISGAEAVVVRIAEEFAAKGRKTKRLDVSHAFHSPLMEPMLAEFAEVLDGITFAAPQIPVVSTVSGGLTADLTSPQYWLDHVRQAVRFADGVKALAAEGVTSFVELGPDGVLSGLAQGCLPDAEALFVPVLRGDRPEVRTAMTALGALHTRGTRVDWTALLAGERADLPTYAFQHERFWLEFGGGSAAEVRDGVADSEFWDAVERADIRTLAAELRVAGEDEQFLGALLPSLSAWRQRRRESSVVEGWRYRAEWVPVRVPEARPDGEWLVLSPEPLAEGDALADLGEVVVIDRAEQSALADLLASGRFAGVVSCLDAESTLVVVQAAVGTGIKVWAVTRGAVSVGRGDRLTAPEQAQVWGLGRVAALEHPEVWGGLIDLPASGDPRLFGVLAGVEDQVAVRASGVFARRLVRAGAAGQEPWAFGGTALVTGGTGALGGQVARWLAQRGVEHLVLVSRRGIASPGAEDLAAELRESGVEVTLAACDVADRAAVAELVDGLEGLSVVVHAAGVAQSTPLVDCSVEEFRAVVEGKVAGAVNLHELTEGLDAFIVFSSIAATWGSGGQSGYAAGNAFLDALIEQRRADGLPGLSVAWGPWAEGGMAAGEAGEHLAKRGLTALAPERALAALEGARHDTTITVADVDWARFTPVFTSRRPSPLLTELIDVTSTVEEHRDTNELRTRLVGRPLADQRRLLLELVRAEAAAVLGYSGPEAVEQDRAFRELGFDSLTAVELRNRMVPLVGLDLPTTLVFDYPNPLALAEHLLSELLGAREDVVATSVAASDEPIAIVGMACRFPGGVHSPEQLWSLLASGEDAVGGFPENRGWDLEELYHPEPGNPGTSYTRDGAFLYDVGEFDARFFGISPREAVTMDPQQRLLLETSWEAFERAGIDPASVRGSQTGVFVGSNGQDYLSVLLASSDLGDGHLGTGVSASVVSGRLAYTFGLEGPALTVDTACSSSLVALHLAAQALRNGECEMALAGGVTVMATPGAFVDFSAQRGLAADGRCKPFAEGADGTGWGEGAGMLLVERLSDARRLGHRVLAVVRGSAVNQDGASNGLTAPNGPSQQRVIRAALANAGLRPSEVDVVEAHGTGTSLGDPIEAQALLATYGQDREQPLWLGAVKSNIGHTQAAAGVAGVIKMVMAMQHGVLPKTLHVDAPSSQVDWSAGAVELLTESRSWTAGEAPRRAGVSSFGISGTNAHTILEEAPETPAVETTVPPSIVPMVLSAKSAEALRAQAERLRLLVTEGGDTAAVARSLATTRSTWDRRAAVVGADHDSLLAGIAALAAGEQAPSLVEGTADSGKTAFLFAGQGSQRVGMGAELYAEFPVFAEAFDAACEFLPPLGDLGRTEFAQPALFALEVALYRLVESWGVRPDFLLGHSIGEIAAAHVAGVFSLEDAGKLVSARGRLMQALPAGGVMIAIEAAEDEFVPTAEFGIAAVNGPNSVVISGAESVVVRIAEEFAAKGRKTKRLEVSHAFHSPLMEPMLAEFAQILEGITFAAPQIPVVSTVSGGLAADLASPQYWLDHVRQAVRFADGVEALAAEGVTSFVELGPDGVLSGLAQGCLPDAEALFVPLLRGDRPEVHTAVTALGTLHTRGVPVDWTAYFGPGEKADLPTYAFQREHYWPKISGLVAGDVTGAGLGAADHPLLGAAVELAGGDGLVLTGRLSARTHPWLADHRVQGRVLVPGTALLELAVAAGDRTGCDFVEELTLSAPLALPDSGSVQVQVAVGAADEAGRREVSIHSRTEGDWTTHAIGTLARRAVRPGAGSAEWPPSGAREVDVSGLYAGMAEAGFGYGDSFQGLRAAWVLGEEIFAEVELPRSVRDEAGRFGLHPALLDAGLHALALRAGDGGGGGRVPFSWTGFSLFAVGAAVVRVRLTPSGADTVSIEVTDTEGRPVAAVESLVMRALSEHRNADSDALYRLTWEPISLPSGETTPVVTVECVSGGRTTAELVSTMLADVQGWLAARTVEDTRLMVVTRGAVAAETGEAVRDVPAAAVWGLLRTVQAEHPGRVLLVDVDEDPRSGEALAVVPNGDEPQVVIRGGEAFAARLGRVSRSADLTPPDERTWRLDSVGKGTLSNLSLVSWPQAGEPLGELEVRVEVRAAGVNFRDVLNALGMYPGDAGLMGIEGAGVVLEVGAKVTDLVPGDRVMGLLAGAFGPIAVTDSRTVARIPAEWSFVDAASVPVVFLTAFYALRDLMDVRSGEAALIHAAAGGVGMAAVQLARHWGLEVFATASPAKWDAVRALGVSDDHLASSRDTGFEAKFLAASEGRGVDVVLDALAGEFVDASLRLLPRGGRFAEMGKTDVREPEQVAAEYPGVAYRAFDLIEAGPARIGEMLAELVGLFEAGVLSPLPSRVWDVRQAPEAFRFMSQAKHVGKVVLSVPQPIDPARTVLITGGTGNLGALVARHLVDQGARKLLLVSRRGAAAPGADALVAELTGLGAEVSVAACDVADRDALAELLSTVDLTAVVHTAGVLDDGVVESLTSDRVAGVLRPKADAAWNLHELTKSHDLAEFVMFSSASGVFGNPGQANYSAANVFLDALAAHRRAEGLPGLSLAWGLWDQEDGGMGATLSSADRARVSRSGSGALSPEQGLALFDAARTRADALLVPLNLNLGSGQATAADVPPLLRGLVKTVTRRTAASAVAESAGSLGQRLALLSVAARTEELIRIIRDQAALVLGYQDAEHVVPESSFRELGFDSLTAIELRNRLNQVTGLKLPATLVFDYPTPLVLAAFLRAELVDEDAVDLAPVVQSRPAADEPIAIIGIGCRYPGGGGSPKELWDLVVSGRDAIGGLPLDRGWDLDLDSVREGGFLYDAAEFDPGFFGISPREALAMDPQQRLLLETSWEAFERAGIDAATLRGSQTGVFVGTATQGYAVGVSPLPDGVRGHLMTGTTPSVASGRVAYTFGLEGPAVTVDTACSSSLVALHWAAQALRNGECDLALAGGVTVMSAPGAFVEFDAQGGLSADGRCKAFAEGADGTGWGEGAGVLLVERLSDARRKGHRILAVVRGSAVNQDGASNGLTAPNGPSQQRVIRAALANAGLRPSEVDAVEAHGTGTPLGDPIEAQALLATYGQDREQPLWLGSVKSNIGHTQAAAGVAGIIKMVMALRHQMLPKTLHAGTPSSHVDWSGGVVELLGESRAWPETGRPRRAAVSSFGISGTNAHTIIEQAPAEAPPVPAQGPAVLPFLLSGKTTAALRAQAARLLPLAEDPAVSLPDLAFSLATNRSALERRAVVAGADSAELARALAALAEGRSSAEVTEGVTGRGKTAFLFTGQGAQRVGMGRELHAEFPAFAQAFDDACEFLPPRLREVVLSEPELLNRTEFAQPALFAVEVALYRLLESWGVCPDFLLGHSIGEIAAAHVAGVFSLEDAGKLVSARGRLMQALPSGGAMIAIEAAEDEIEPAAGFGIAAVNGPTSVVVSGDETVVTAVAAEFSAKGRRTKRVEASHAFHSPLMEPMLAEFAEVLDEITFSAPMIPMVSTVSGGLTADLASPRYWLDHVRQAVRFADGVRMLAEQGVTSFVELGPDGVLTAMAQGCLPGTDAVFVPLLRADRPEVRTAITALGALHTRGVAVDWSALLSGNPVDLPTYAFQRERYWVEPARAAGATRPDEVDAAFWDAVEREDLESVAAELAIDHEPALGTVVSSLSAWRQRRRESSVVEGWRYRAEWVPVRVPEARPDGEWLGLSPVPLAEGDALAGLGEVVVIDRAEQSALAELMVPGRFAGVVSCLDAESTLLVVQAAVGAGVKVWAVTRGAVSVGGSDRVSAPEQAQVWGLGRVAALEHPEVWGGLIDLPAAGDARVLGVLTGSEDQVAVRASGVFARRLVRADAAGAKSWTFGGTALVTGGTGALGGQVARWLAQRGAEHLVLVSRRGVASPGAEDLAAELRESGVEVTVAACDVADRAAVAELVGGLTDLSVVVHAAGVAQSTPLADCSVEEFRAVVEGKVAGAVNLHELTEGLDAFIVFSSIAATWGSGGQSGYAAGNAFLDALIEQRRADGLPGLSVAWGPWAEAGMAAGEAGEHLAKRGLTALAPERALAALEGAQHDTTITVADVDWARFAPVFTSRRPSPLLTELIEVEDATDEPVGAGSAELRAKLAGLAPAVRRQAVLDLVRAEAAAVLGYSGPEAVEQDRAFRELGFDSLTAVELRNRMVPLVGLDLPTTLVFDYPNPLALAEHLLGELTGVHTAITTATTAAAADEPIAIVGMACRFPGGAHSPEQLWRLLSESRDAVGPFPDNRGWDLAELYHPEPGNPGTSYTRDGAFLYDVGEFDPQFFGISPREALAMDPQQRLLLETSWEAFERAGFDPAELRGSRTGVFVGSNGQDYLSVLLASSDLGEGQLGTGVSASVVSGRLAYTFGLEGPAVTVDTACSSSLVAIHLAVQALRNGECDLALAGGVTVMSTPGAFLDFSAQRGLSADGRCKAFAGSADGTGWGEGAGILLVERLSEATRQGHQVLAVVRGSAVNQDGASNGLTAPNGLSQQRVIRAALANAGLGTSDVDVVEAHGTGTTLGDPIEAQALNATYGKDRDRPLWLGSVKSNLGHTQAAAGVAGVMKMVLALRHGLLPRSLHIDTPSPHVDWTAGAVELLTEAREWPERESARRAGISAFGMSGTNAHLILEEAPASVPADVVPVAVTPWVLSGKSPEAVEAFAGRLAEYAGDAAGVAAGLAGRSMFGHRAVLVGEDQAGLAAALAAGEQPAGVVRGSGSAVERVVFVFPGQGSQWLGMASALLKESPVFASRMAECDSALRSFVDWSLLDVLDDEAALSRVDVVQPVLWSVMVSLAEVWRSLGVIPSAVVGHSQGEIAAAVVAGGLSLEDGARVVALRSQAIAAELAGLGGMLSVAAPVTEVGEGVSIAAVNGPNAVVLSGDPDALAKAKARYEAEGVRARLVAVDYASHSAHVERIETQLAELLAPVSPRSGEVPFYSTVDSRWLDTAELTGGYWYRNLRQTVRFSDAVETLAAEGQQMFVEVSAHPVLTMAIEDTVDVPVVGTLRRDEGGLARFLLSAGEAFCHGKDVDWHTLLGKAGTVPEDLPTYPFQHERYWPRVDASSGGDVTTAGLGATDHPLLGATLDFAGGDEVVLTARLSVSASPWLAEHVVSGQVFLPGTAFVELAVQAGDRVGCATVDEVTIEAPLVLPSTGGIQLQLVVGTPDEEGTRELVFYSREADGEPWTRHASGALSPESGAPDEPGDLREWPPARATAVDIDGLYDGLAAAGLAYGPVFRGLTAVWERDADVFAEVELPREESTEAARFGLHPALLDAGLHALGAVSFGGGGAYLPFSWTGVTLHATGARSLRVRLTRHDGDSVSIFAADGAGDPVAAVESLALRPATTAGTVRSKNLFLVGWDNVALPSTELLDLPELRDVKADQRPETVLLHWLPGTEGPHPAAHRVLAVVQDWLADDRFTDSRLVFVTRGAIATTPDEDVPDADAAVLWGLVRSAQSENPGRFVLADLGGPEDLDKLPPALRSGEPQFALRDGQLRVPRLVPADRSTALTPPTGEPHWRLDLTGRGTLENLALLPSPDAAAELGEGEVRLRVRASGVNFRDVLIALGMYPDDVPLGNEGAGVVLEVGPGVTGLVPGDRVLGVFAGGVGPVAVADSRLLAKLPSGWSFVEGASVPVVFLTAYYALRDLADLRRGETVLVHAAAGGVGMAAVQLARHWGAEVYGTASPAKWQAVRELGLDDGHLASSRDLGFEARFADATEGRGMDVVLDSLAREFVDASLRLLPRGGRFVEMGKSDLRDPELVAAEHPGVRYRAFDVIEAGAERMGEILREVMALFADGVLRLPPIRTWDVRRAPEAFRFLSQAKHVGKVVLTQPRRLDQASTVLVTGGTGNLGALAARRLVSGHGVRDLVLTSRRGPDAPGAAELVRELTELGARVRIVRCDVADRAEVAEVVSGIGDALAGVVHTAGTLDDGLIGDLTPERLSAVLRSKVDGAAHLDELTRGLDLSLFVLYSGAAGVFGGPGQGNYAAANVWLDALAHRRRAAGLPATSLAWGLWARLGGMTAHLGEAELARLSRDGVGGLDTDEGLALFDTALAMDEPLLLPMRLDVAGLRRQRPDDVAHLLRGFTSATTSRRVAGEAKEGNESKLLKRLAGLPAPEQEAILLDLVRTEAAAVLGFPSAAAVEPARAFREVGFDSLTGVELRNRLGKVTGAKLAPTLVFDHATPAALAAFLRGELAPSGAEEAASDVLDELGRLELAVTGLADNGETTAEVATRLRALLARLTGDEAENGVSQRIQDATADQIFDLIDNDLQIS</sequence>
<evidence type="ECO:0000256" key="6">
    <source>
        <dbReference type="ARBA" id="ARBA00023194"/>
    </source>
</evidence>
<dbReference type="EMBL" id="CP016174">
    <property type="protein sequence ID" value="ANN18850.1"/>
    <property type="molecule type" value="Genomic_DNA"/>
</dbReference>
<dbReference type="InterPro" id="IPR032821">
    <property type="entry name" value="PKS_assoc"/>
</dbReference>
<dbReference type="PROSITE" id="PS01162">
    <property type="entry name" value="QOR_ZETA_CRYSTAL"/>
    <property type="match status" value="2"/>
</dbReference>
<dbReference type="SUPFAM" id="SSF50129">
    <property type="entry name" value="GroES-like"/>
    <property type="match status" value="2"/>
</dbReference>
<feature type="domain" description="Carrier" evidence="16">
    <location>
        <begin position="4822"/>
        <end position="4897"/>
    </location>
</feature>
<dbReference type="InterPro" id="IPR016035">
    <property type="entry name" value="Acyl_Trfase/lysoPLipase"/>
</dbReference>
<dbReference type="InterPro" id="IPR016036">
    <property type="entry name" value="Malonyl_transacylase_ACP-bd"/>
</dbReference>
<dbReference type="PROSITE" id="PS50075">
    <property type="entry name" value="CARRIER"/>
    <property type="match status" value="4"/>
</dbReference>
<dbReference type="FunFam" id="3.40.366.10:FF:000002">
    <property type="entry name" value="Probable polyketide synthase 2"/>
    <property type="match status" value="1"/>
</dbReference>
<dbReference type="PROSITE" id="PS52019">
    <property type="entry name" value="PKS_MFAS_DH"/>
    <property type="match status" value="2"/>
</dbReference>
<feature type="domain" description="Ketosynthase family 3 (KS3)" evidence="17">
    <location>
        <begin position="33"/>
        <end position="457"/>
    </location>
</feature>
<feature type="region of interest" description="C-terminal hotdog fold" evidence="14">
    <location>
        <begin position="5920"/>
        <end position="6057"/>
    </location>
</feature>
<dbReference type="InterPro" id="IPR050091">
    <property type="entry name" value="PKS_NRPS_Biosynth_Enz"/>
</dbReference>
<dbReference type="Gene3D" id="6.10.140.1830">
    <property type="match status" value="2"/>
</dbReference>
<feature type="domain" description="Ketosynthase family 3 (KS3)" evidence="17">
    <location>
        <begin position="3467"/>
        <end position="3880"/>
    </location>
</feature>
<dbReference type="Pfam" id="PF18369">
    <property type="entry name" value="PKS_DE"/>
    <property type="match status" value="2"/>
</dbReference>
<dbReference type="Gene3D" id="3.10.129.110">
    <property type="entry name" value="Polyketide synthase dehydratase"/>
    <property type="match status" value="2"/>
</dbReference>
<feature type="domain" description="Carrier" evidence="16">
    <location>
        <begin position="1391"/>
        <end position="1466"/>
    </location>
</feature>
<dbReference type="Gene3D" id="3.40.47.10">
    <property type="match status" value="4"/>
</dbReference>
<feature type="domain" description="Carrier" evidence="16">
    <location>
        <begin position="6829"/>
        <end position="6904"/>
    </location>
</feature>
<dbReference type="GO" id="GO:0016491">
    <property type="term" value="F:oxidoreductase activity"/>
    <property type="evidence" value="ECO:0007669"/>
    <property type="project" value="InterPro"/>
</dbReference>
<comment type="catalytic activity">
    <reaction evidence="9">
        <text>6 (S)-methylmalonyl-CoA + propanoyl-CoA + 6 NADPH + 12 H(+) = 6-deoxyerythronolide B + 6 CO2 + 6 NADP(+) + 7 CoA + H2O</text>
        <dbReference type="Rhea" id="RHEA:23068"/>
        <dbReference type="ChEBI" id="CHEBI:15377"/>
        <dbReference type="ChEBI" id="CHEBI:15378"/>
        <dbReference type="ChEBI" id="CHEBI:16089"/>
        <dbReference type="ChEBI" id="CHEBI:16526"/>
        <dbReference type="ChEBI" id="CHEBI:57287"/>
        <dbReference type="ChEBI" id="CHEBI:57327"/>
        <dbReference type="ChEBI" id="CHEBI:57392"/>
        <dbReference type="ChEBI" id="CHEBI:57783"/>
        <dbReference type="ChEBI" id="CHEBI:58349"/>
        <dbReference type="EC" id="2.3.1.94"/>
    </reaction>
</comment>
<dbReference type="SMART" id="SM01294">
    <property type="entry name" value="PKS_PP_betabranch"/>
    <property type="match status" value="4"/>
</dbReference>
<keyword evidence="20" id="KW-1185">Reference proteome</keyword>
<dbReference type="InterPro" id="IPR041618">
    <property type="entry name" value="PKS_DE"/>
</dbReference>
<evidence type="ECO:0000256" key="10">
    <source>
        <dbReference type="ARBA" id="ARBA00060158"/>
    </source>
</evidence>
<dbReference type="SUPFAM" id="SSF55048">
    <property type="entry name" value="Probable ACP-binding domain of malonyl-CoA ACP transacylase"/>
    <property type="match status" value="4"/>
</dbReference>
<dbReference type="InterPro" id="IPR049900">
    <property type="entry name" value="PKS_mFAS_DH"/>
</dbReference>
<dbReference type="InterPro" id="IPR016039">
    <property type="entry name" value="Thiolase-like"/>
</dbReference>
<dbReference type="PROSITE" id="PS52004">
    <property type="entry name" value="KS3_2"/>
    <property type="match status" value="4"/>
</dbReference>
<dbReference type="SUPFAM" id="SSF52151">
    <property type="entry name" value="FabD/lysophospholipase-like"/>
    <property type="match status" value="4"/>
</dbReference>
<dbReference type="SMART" id="SM00825">
    <property type="entry name" value="PKS_KS"/>
    <property type="match status" value="4"/>
</dbReference>
<feature type="domain" description="Carrier" evidence="16">
    <location>
        <begin position="3370"/>
        <end position="3448"/>
    </location>
</feature>
<dbReference type="InterPro" id="IPR020807">
    <property type="entry name" value="PKS_DH"/>
</dbReference>
<dbReference type="InterPro" id="IPR042104">
    <property type="entry name" value="PKS_dehydratase_sf"/>
</dbReference>
<evidence type="ECO:0000313" key="19">
    <source>
        <dbReference type="EMBL" id="ANN18850.1"/>
    </source>
</evidence>
<dbReference type="GO" id="GO:0004312">
    <property type="term" value="F:fatty acid synthase activity"/>
    <property type="evidence" value="ECO:0007669"/>
    <property type="project" value="TreeGrafter"/>
</dbReference>
<dbReference type="PANTHER" id="PTHR43775:SF51">
    <property type="entry name" value="INACTIVE PHENOLPHTHIOCEROL SYNTHESIS POLYKETIDE SYNTHASE TYPE I PKS1-RELATED"/>
    <property type="match status" value="1"/>
</dbReference>
<accession>A0A193C396</accession>
<dbReference type="GO" id="GO:0006633">
    <property type="term" value="P:fatty acid biosynthetic process"/>
    <property type="evidence" value="ECO:0007669"/>
    <property type="project" value="InterPro"/>
</dbReference>
<evidence type="ECO:0000259" key="17">
    <source>
        <dbReference type="PROSITE" id="PS52004"/>
    </source>
</evidence>
<dbReference type="InterPro" id="IPR013968">
    <property type="entry name" value="PKS_KR"/>
</dbReference>
<dbReference type="CDD" id="cd05195">
    <property type="entry name" value="enoyl_red"/>
    <property type="match status" value="2"/>
</dbReference>
<evidence type="ECO:0000256" key="3">
    <source>
        <dbReference type="ARBA" id="ARBA00022553"/>
    </source>
</evidence>
<evidence type="ECO:0000256" key="8">
    <source>
        <dbReference type="ARBA" id="ARBA00023315"/>
    </source>
</evidence>
<evidence type="ECO:0000256" key="14">
    <source>
        <dbReference type="PROSITE-ProRule" id="PRU01363"/>
    </source>
</evidence>
<feature type="region of interest" description="Disordered" evidence="15">
    <location>
        <begin position="5891"/>
        <end position="5913"/>
    </location>
</feature>
<dbReference type="PROSITE" id="PS00012">
    <property type="entry name" value="PHOSPHOPANTETHEINE"/>
    <property type="match status" value="4"/>
</dbReference>
<comment type="function">
    <text evidence="10">Involved in the biosynthesis of antibiotic erythromycin via the biosynthesis of its aglycone precursor, 6-deoxyerythronolide B (6-dEB).</text>
</comment>
<dbReference type="Pfam" id="PF22953">
    <property type="entry name" value="SpnB_Rossmann"/>
    <property type="match status" value="2"/>
</dbReference>
<dbReference type="SMART" id="SM00827">
    <property type="entry name" value="PKS_AT"/>
    <property type="match status" value="4"/>
</dbReference>
<dbReference type="InterPro" id="IPR014030">
    <property type="entry name" value="Ketoacyl_synth_N"/>
</dbReference>
<dbReference type="InterPro" id="IPR013154">
    <property type="entry name" value="ADH-like_N"/>
</dbReference>
<keyword evidence="2" id="KW-0596">Phosphopantetheine</keyword>
<feature type="domain" description="PKS/mFAS DH" evidence="18">
    <location>
        <begin position="2348"/>
        <end position="2618"/>
    </location>
</feature>
<protein>
    <recommendedName>
        <fullName evidence="13">6-deoxyerythronolide-B synthase</fullName>
        <ecNumber evidence="13">2.3.1.94</ecNumber>
    </recommendedName>
</protein>
<dbReference type="RefSeq" id="WP_065912990.1">
    <property type="nucleotide sequence ID" value="NZ_CP016174.1"/>
</dbReference>
<dbReference type="CDD" id="cd00833">
    <property type="entry name" value="PKS"/>
    <property type="match status" value="4"/>
</dbReference>
<feature type="active site" description="Proton donor; for dehydratase activity" evidence="14">
    <location>
        <position position="5981"/>
    </location>
</feature>
<dbReference type="SMART" id="SM00823">
    <property type="entry name" value="PKS_PP"/>
    <property type="match status" value="4"/>
</dbReference>
<dbReference type="SMART" id="SM00829">
    <property type="entry name" value="PKS_ER"/>
    <property type="match status" value="2"/>
</dbReference>
<dbReference type="Gene3D" id="3.40.366.10">
    <property type="entry name" value="Malonyl-Coenzyme A Acyl Carrier Protein, domain 2"/>
    <property type="match status" value="4"/>
</dbReference>
<dbReference type="InterPro" id="IPR036736">
    <property type="entry name" value="ACP-like_sf"/>
</dbReference>
<evidence type="ECO:0000256" key="5">
    <source>
        <dbReference type="ARBA" id="ARBA00022737"/>
    </source>
</evidence>
<dbReference type="SUPFAM" id="SSF51735">
    <property type="entry name" value="NAD(P)-binding Rossmann-fold domains"/>
    <property type="match status" value="10"/>
</dbReference>
<dbReference type="FunFam" id="3.90.180.10:FF:000032">
    <property type="entry name" value="Probable polyketide synthase pks1"/>
    <property type="match status" value="2"/>
</dbReference>
<dbReference type="NCBIfam" id="NF045894">
    <property type="entry name" value="PKS_plus_SDR"/>
    <property type="match status" value="2"/>
</dbReference>
<dbReference type="Pfam" id="PF08659">
    <property type="entry name" value="KR"/>
    <property type="match status" value="4"/>
</dbReference>
<evidence type="ECO:0000256" key="2">
    <source>
        <dbReference type="ARBA" id="ARBA00022450"/>
    </source>
</evidence>
<dbReference type="GO" id="GO:0047879">
    <property type="term" value="F:erythronolide synthase activity"/>
    <property type="evidence" value="ECO:0007669"/>
    <property type="project" value="UniProtKB-EC"/>
</dbReference>
<comment type="subunit">
    <text evidence="12">Homodimer. Erythronolide synthase is composed of EryAI, EryAII and EryAIII multimodular (2 modules) polypeptides each coding for a functional synthase subunit which participates in 2 of the six FAS-like elongation steps required for formation of the polyketide. Module 1, 2, 3, 4, 5, and 6 participating in biosynthesis steps 1, 2, 3, 4, 5, and 6, respectively.</text>
</comment>
<feature type="active site" description="Proton donor; for dehydratase activity" evidence="14">
    <location>
        <position position="2541"/>
    </location>
</feature>
<keyword evidence="7" id="KW-0511">Multifunctional enzyme</keyword>
<dbReference type="Gene3D" id="3.90.180.10">
    <property type="entry name" value="Medium-chain alcohol dehydrogenases, catalytic domain"/>
    <property type="match status" value="2"/>
</dbReference>
<dbReference type="GO" id="GO:0031177">
    <property type="term" value="F:phosphopantetheine binding"/>
    <property type="evidence" value="ECO:0007669"/>
    <property type="project" value="InterPro"/>
</dbReference>
<feature type="region of interest" description="C-terminal hotdog fold" evidence="14">
    <location>
        <begin position="2480"/>
        <end position="2618"/>
    </location>
</feature>
<dbReference type="InterPro" id="IPR049551">
    <property type="entry name" value="PKS_DH_C"/>
</dbReference>
<dbReference type="FunFam" id="3.40.47.10:FF:000019">
    <property type="entry name" value="Polyketide synthase type I"/>
    <property type="match status" value="4"/>
</dbReference>
<dbReference type="PROSITE" id="PS00606">
    <property type="entry name" value="KS3_1"/>
    <property type="match status" value="4"/>
</dbReference>
<feature type="active site" description="Proton acceptor; for dehydratase activity" evidence="14">
    <location>
        <position position="5816"/>
    </location>
</feature>
<dbReference type="InterPro" id="IPR049552">
    <property type="entry name" value="PKS_DH_N"/>
</dbReference>
<dbReference type="InterPro" id="IPR057326">
    <property type="entry name" value="KR_dom"/>
</dbReference>
<dbReference type="InterPro" id="IPR014043">
    <property type="entry name" value="Acyl_transferase_dom"/>
</dbReference>
<dbReference type="InterPro" id="IPR001227">
    <property type="entry name" value="Ac_transferase_dom_sf"/>
</dbReference>
<dbReference type="InterPro" id="IPR020841">
    <property type="entry name" value="PKS_Beta-ketoAc_synthase_dom"/>
</dbReference>
<dbReference type="InterPro" id="IPR018201">
    <property type="entry name" value="Ketoacyl_synth_AS"/>
</dbReference>
<dbReference type="GO" id="GO:0033068">
    <property type="term" value="P:macrolide biosynthetic process"/>
    <property type="evidence" value="ECO:0007669"/>
    <property type="project" value="UniProtKB-ARBA"/>
</dbReference>
<proteinExistence type="predicted"/>
<dbReference type="SMART" id="SM00826">
    <property type="entry name" value="PKS_DH"/>
    <property type="match status" value="2"/>
</dbReference>
<evidence type="ECO:0000256" key="12">
    <source>
        <dbReference type="ARBA" id="ARBA00063272"/>
    </source>
</evidence>
<dbReference type="InterPro" id="IPR020806">
    <property type="entry name" value="PKS_PP-bd"/>
</dbReference>
<dbReference type="Pfam" id="PF16197">
    <property type="entry name" value="KAsynt_C_assoc"/>
    <property type="match status" value="4"/>
</dbReference>
<feature type="domain" description="Ketosynthase family 3 (KS3)" evidence="17">
    <location>
        <begin position="4914"/>
        <end position="5338"/>
    </location>
</feature>
<keyword evidence="8" id="KW-0012">Acyltransferase</keyword>
<dbReference type="Pfam" id="PF00698">
    <property type="entry name" value="Acyl_transf_1"/>
    <property type="match status" value="4"/>
</dbReference>
<dbReference type="Gene3D" id="3.40.50.720">
    <property type="entry name" value="NAD(P)-binding Rossmann-like Domain"/>
    <property type="match status" value="6"/>
</dbReference>
<dbReference type="Pfam" id="PF00550">
    <property type="entry name" value="PP-binding"/>
    <property type="match status" value="4"/>
</dbReference>
<dbReference type="InterPro" id="IPR014031">
    <property type="entry name" value="Ketoacyl_synth_C"/>
</dbReference>
<gene>
    <name evidence="19" type="ORF">SD37_26640</name>
</gene>
<feature type="domain" description="Ketosynthase family 3 (KS3)" evidence="17">
    <location>
        <begin position="1482"/>
        <end position="1906"/>
    </location>
</feature>
<dbReference type="Pfam" id="PF02801">
    <property type="entry name" value="Ketoacyl-synt_C"/>
    <property type="match status" value="4"/>
</dbReference>
<evidence type="ECO:0000256" key="1">
    <source>
        <dbReference type="ARBA" id="ARBA00001957"/>
    </source>
</evidence>
<dbReference type="Pfam" id="PF21089">
    <property type="entry name" value="PKS_DH_N"/>
    <property type="match status" value="2"/>
</dbReference>
<dbReference type="Pfam" id="PF14765">
    <property type="entry name" value="PS-DH"/>
    <property type="match status" value="2"/>
</dbReference>
<name>A0A193C396_AMYOR</name>
<dbReference type="CDD" id="cd08952">
    <property type="entry name" value="KR_1_SDR_x"/>
    <property type="match status" value="2"/>
</dbReference>
<dbReference type="Pfam" id="PF00109">
    <property type="entry name" value="ketoacyl-synt"/>
    <property type="match status" value="4"/>
</dbReference>
<dbReference type="CDD" id="cd08956">
    <property type="entry name" value="KR_3_FAS_SDR_x"/>
    <property type="match status" value="2"/>
</dbReference>
<feature type="region of interest" description="N-terminal hotdog fold" evidence="14">
    <location>
        <begin position="2348"/>
        <end position="2468"/>
    </location>
</feature>
<comment type="cofactor">
    <cofactor evidence="1">
        <name>pantetheine 4'-phosphate</name>
        <dbReference type="ChEBI" id="CHEBI:47942"/>
    </cofactor>
</comment>
<dbReference type="InterPro" id="IPR011032">
    <property type="entry name" value="GroES-like_sf"/>
</dbReference>